<dbReference type="AlphaFoldDB" id="A0A6M3XWE0"/>
<dbReference type="EMBL" id="MT144987">
    <property type="protein sequence ID" value="QJI02261.1"/>
    <property type="molecule type" value="Genomic_DNA"/>
</dbReference>
<organism evidence="1">
    <name type="scientific">viral metagenome</name>
    <dbReference type="NCBI Taxonomy" id="1070528"/>
    <lineage>
        <taxon>unclassified sequences</taxon>
        <taxon>metagenomes</taxon>
        <taxon>organismal metagenomes</taxon>
    </lineage>
</organism>
<name>A0A6M3XWE0_9ZZZZ</name>
<reference evidence="1" key="1">
    <citation type="submission" date="2020-03" db="EMBL/GenBank/DDBJ databases">
        <title>The deep terrestrial virosphere.</title>
        <authorList>
            <person name="Holmfeldt K."/>
            <person name="Nilsson E."/>
            <person name="Simone D."/>
            <person name="Lopez-Fernandez M."/>
            <person name="Wu X."/>
            <person name="de Brujin I."/>
            <person name="Lundin D."/>
            <person name="Andersson A."/>
            <person name="Bertilsson S."/>
            <person name="Dopson M."/>
        </authorList>
    </citation>
    <scope>NUCLEOTIDE SEQUENCE</scope>
    <source>
        <strain evidence="1">TM448B03047</strain>
    </source>
</reference>
<sequence>MGVNILAEDYEILRQIAIKRALKNRSNQISISAVVSGLITENREKLAAENERLSNGQNA</sequence>
<gene>
    <name evidence="1" type="ORF">TM448B03047_0003</name>
</gene>
<evidence type="ECO:0000313" key="1">
    <source>
        <dbReference type="EMBL" id="QJI02261.1"/>
    </source>
</evidence>
<proteinExistence type="predicted"/>
<protein>
    <submittedName>
        <fullName evidence="1">Uncharacterized protein</fullName>
    </submittedName>
</protein>
<accession>A0A6M3XWE0</accession>